<evidence type="ECO:0000313" key="1">
    <source>
        <dbReference type="EMBL" id="MDH6105783.1"/>
    </source>
</evidence>
<reference evidence="1 2" key="1">
    <citation type="journal article" date="2023" name="J. Phycol.">
        <title>Chrysosporum ovalisporum is synonymous with the true-branching cyanobacterium Umezakia natans (Nostocales/Aphanizomenonaceae).</title>
        <authorList>
            <person name="McGregor G.B."/>
            <person name="Sendall B.C."/>
            <person name="Niiyama Y."/>
            <person name="Tuji A."/>
            <person name="Willis A."/>
        </authorList>
    </citation>
    <scope>NUCLEOTIDE SEQUENCE [LARGE SCALE GENOMIC DNA]</scope>
    <source>
        <strain evidence="1 2">CS-531</strain>
    </source>
</reference>
<sequence length="89" mass="9911">MPTDFYSVEYSRLPIIAMLVDRGCSDTDGGEVYPTYSIKFMGANKIFCSFPPYPVIWFPALVHRGVVNSCVTECDRLPDVSPEASCCFS</sequence>
<accession>A0ABT6KD71</accession>
<name>A0ABT6KD71_9CYAN</name>
<dbReference type="EMBL" id="JANQDF010000077">
    <property type="protein sequence ID" value="MDH6105783.1"/>
    <property type="molecule type" value="Genomic_DNA"/>
</dbReference>
<evidence type="ECO:0000313" key="2">
    <source>
        <dbReference type="Proteomes" id="UP001159386"/>
    </source>
</evidence>
<gene>
    <name evidence="1" type="ORF">NWP22_07875</name>
</gene>
<dbReference type="Proteomes" id="UP001159386">
    <property type="component" value="Unassembled WGS sequence"/>
</dbReference>
<keyword evidence="2" id="KW-1185">Reference proteome</keyword>
<organism evidence="1 2">
    <name type="scientific">Anabaenopsis tanganyikae CS-531</name>
    <dbReference type="NCBI Taxonomy" id="2785304"/>
    <lineage>
        <taxon>Bacteria</taxon>
        <taxon>Bacillati</taxon>
        <taxon>Cyanobacteriota</taxon>
        <taxon>Cyanophyceae</taxon>
        <taxon>Nostocales</taxon>
        <taxon>Nodulariaceae</taxon>
        <taxon>Anabaenopsis</taxon>
        <taxon>Anabaenopsis tanganyikae</taxon>
    </lineage>
</organism>
<comment type="caution">
    <text evidence="1">The sequence shown here is derived from an EMBL/GenBank/DDBJ whole genome shotgun (WGS) entry which is preliminary data.</text>
</comment>
<dbReference type="RefSeq" id="WP_280801703.1">
    <property type="nucleotide sequence ID" value="NZ_JANQDF010000077.1"/>
</dbReference>
<proteinExistence type="predicted"/>
<protein>
    <submittedName>
        <fullName evidence="1">Uncharacterized protein</fullName>
    </submittedName>
</protein>